<dbReference type="GO" id="GO:0000155">
    <property type="term" value="F:phosphorelay sensor kinase activity"/>
    <property type="evidence" value="ECO:0007669"/>
    <property type="project" value="InterPro"/>
</dbReference>
<protein>
    <recommendedName>
        <fullName evidence="2">histidine kinase</fullName>
        <ecNumber evidence="2">2.7.13.3</ecNumber>
    </recommendedName>
</protein>
<evidence type="ECO:0000256" key="1">
    <source>
        <dbReference type="ARBA" id="ARBA00000085"/>
    </source>
</evidence>
<dbReference type="PANTHER" id="PTHR24421">
    <property type="entry name" value="NITRATE/NITRITE SENSOR PROTEIN NARX-RELATED"/>
    <property type="match status" value="1"/>
</dbReference>
<dbReference type="AlphaFoldDB" id="A0A0S2DKJ8"/>
<keyword evidence="8" id="KW-0902">Two-component regulatory system</keyword>
<evidence type="ECO:0000256" key="4">
    <source>
        <dbReference type="ARBA" id="ARBA00022679"/>
    </source>
</evidence>
<evidence type="ECO:0000256" key="2">
    <source>
        <dbReference type="ARBA" id="ARBA00012438"/>
    </source>
</evidence>
<organism evidence="10 11">
    <name type="scientific">Lysobacter enzymogenes</name>
    <dbReference type="NCBI Taxonomy" id="69"/>
    <lineage>
        <taxon>Bacteria</taxon>
        <taxon>Pseudomonadati</taxon>
        <taxon>Pseudomonadota</taxon>
        <taxon>Gammaproteobacteria</taxon>
        <taxon>Lysobacterales</taxon>
        <taxon>Lysobacteraceae</taxon>
        <taxon>Lysobacter</taxon>
    </lineage>
</organism>
<reference evidence="10 11" key="1">
    <citation type="submission" date="2015-11" db="EMBL/GenBank/DDBJ databases">
        <title>Genome sequences of Lysobacter enzymogenes strain C3 and Lysobacter antibioticus ATCC 29479.</title>
        <authorList>
            <person name="Kobayashi D.Y."/>
        </authorList>
    </citation>
    <scope>NUCLEOTIDE SEQUENCE [LARGE SCALE GENOMIC DNA]</scope>
    <source>
        <strain evidence="10 11">C3</strain>
    </source>
</reference>
<dbReference type="EC" id="2.7.13.3" evidence="2"/>
<dbReference type="InterPro" id="IPR036890">
    <property type="entry name" value="HATPase_C_sf"/>
</dbReference>
<evidence type="ECO:0000313" key="10">
    <source>
        <dbReference type="EMBL" id="ALN58893.1"/>
    </source>
</evidence>
<dbReference type="InterPro" id="IPR005467">
    <property type="entry name" value="His_kinase_dom"/>
</dbReference>
<evidence type="ECO:0000256" key="3">
    <source>
        <dbReference type="ARBA" id="ARBA00022553"/>
    </source>
</evidence>
<evidence type="ECO:0000256" key="5">
    <source>
        <dbReference type="ARBA" id="ARBA00022741"/>
    </source>
</evidence>
<dbReference type="InterPro" id="IPR011712">
    <property type="entry name" value="Sig_transdc_His_kin_sub3_dim/P"/>
</dbReference>
<feature type="domain" description="Histidine kinase" evidence="9">
    <location>
        <begin position="148"/>
        <end position="237"/>
    </location>
</feature>
<dbReference type="EMBL" id="CP013140">
    <property type="protein sequence ID" value="ALN58893.1"/>
    <property type="molecule type" value="Genomic_DNA"/>
</dbReference>
<keyword evidence="7" id="KW-0067">ATP-binding</keyword>
<keyword evidence="3" id="KW-0597">Phosphoprotein</keyword>
<name>A0A0S2DKJ8_LYSEN</name>
<keyword evidence="6 10" id="KW-0418">Kinase</keyword>
<dbReference type="InterPro" id="IPR003594">
    <property type="entry name" value="HATPase_dom"/>
</dbReference>
<gene>
    <name evidence="10" type="ORF">GLE_3549</name>
</gene>
<dbReference type="Pfam" id="PF07730">
    <property type="entry name" value="HisKA_3"/>
    <property type="match status" value="1"/>
</dbReference>
<dbReference type="STRING" id="69.GLE_3549"/>
<proteinExistence type="predicted"/>
<evidence type="ECO:0000256" key="6">
    <source>
        <dbReference type="ARBA" id="ARBA00022777"/>
    </source>
</evidence>
<dbReference type="KEGG" id="lez:GLE_3549"/>
<evidence type="ECO:0000313" key="11">
    <source>
        <dbReference type="Proteomes" id="UP000061569"/>
    </source>
</evidence>
<keyword evidence="5" id="KW-0547">Nucleotide-binding</keyword>
<dbReference type="PATRIC" id="fig|69.6.peg.3493"/>
<sequence length="238" mass="26504">MSDPSDLRTLYQELLQRLQRNEREFRRLGRAVWRVQEDERRRIARDLHDGVGQNLTALKLRLHDIQSALEPQQTALREGLAQALALCADTLEDTRELSRLLRPPILDDLGLEAALRWLARSHDGRDGARVELELGALPELDGELQTVLFRTAQEALANAARHAQARRVRIGLHCRGDELHLDVRDDGRGCDPVAALASGGNGLGGMRERLRLYGGRLEIASAPGAGLRLSARLPLDYA</sequence>
<dbReference type="GO" id="GO:0016020">
    <property type="term" value="C:membrane"/>
    <property type="evidence" value="ECO:0007669"/>
    <property type="project" value="InterPro"/>
</dbReference>
<dbReference type="InterPro" id="IPR050482">
    <property type="entry name" value="Sensor_HK_TwoCompSys"/>
</dbReference>
<dbReference type="GO" id="GO:0005524">
    <property type="term" value="F:ATP binding"/>
    <property type="evidence" value="ECO:0007669"/>
    <property type="project" value="UniProtKB-KW"/>
</dbReference>
<dbReference type="SMART" id="SM00387">
    <property type="entry name" value="HATPase_c"/>
    <property type="match status" value="1"/>
</dbReference>
<comment type="catalytic activity">
    <reaction evidence="1">
        <text>ATP + protein L-histidine = ADP + protein N-phospho-L-histidine.</text>
        <dbReference type="EC" id="2.7.13.3"/>
    </reaction>
</comment>
<dbReference type="SUPFAM" id="SSF55874">
    <property type="entry name" value="ATPase domain of HSP90 chaperone/DNA topoisomerase II/histidine kinase"/>
    <property type="match status" value="1"/>
</dbReference>
<dbReference type="CDD" id="cd16917">
    <property type="entry name" value="HATPase_UhpB-NarQ-NarX-like"/>
    <property type="match status" value="1"/>
</dbReference>
<dbReference type="Gene3D" id="1.20.5.1930">
    <property type="match status" value="1"/>
</dbReference>
<accession>A0A0S2DKJ8</accession>
<keyword evidence="4" id="KW-0808">Transferase</keyword>
<dbReference type="Gene3D" id="3.30.565.10">
    <property type="entry name" value="Histidine kinase-like ATPase, C-terminal domain"/>
    <property type="match status" value="1"/>
</dbReference>
<dbReference type="GO" id="GO:0046983">
    <property type="term" value="F:protein dimerization activity"/>
    <property type="evidence" value="ECO:0007669"/>
    <property type="project" value="InterPro"/>
</dbReference>
<dbReference type="Proteomes" id="UP000061569">
    <property type="component" value="Chromosome"/>
</dbReference>
<evidence type="ECO:0000256" key="8">
    <source>
        <dbReference type="ARBA" id="ARBA00023012"/>
    </source>
</evidence>
<evidence type="ECO:0000256" key="7">
    <source>
        <dbReference type="ARBA" id="ARBA00022840"/>
    </source>
</evidence>
<dbReference type="PANTHER" id="PTHR24421:SF10">
    <property type="entry name" value="NITRATE_NITRITE SENSOR PROTEIN NARQ"/>
    <property type="match status" value="1"/>
</dbReference>
<dbReference type="PROSITE" id="PS50109">
    <property type="entry name" value="HIS_KIN"/>
    <property type="match status" value="1"/>
</dbReference>
<dbReference type="Pfam" id="PF02518">
    <property type="entry name" value="HATPase_c"/>
    <property type="match status" value="1"/>
</dbReference>
<dbReference type="OrthoDB" id="9797605at2"/>
<evidence type="ECO:0000259" key="9">
    <source>
        <dbReference type="PROSITE" id="PS50109"/>
    </source>
</evidence>